<keyword evidence="3" id="KW-1185">Reference proteome</keyword>
<sequence length="145" mass="16706">MKNPTSKDYQEIKDVFDRWIDAASARDLDAIMVLYHDDICSYDAAGPLQFNGHAAYRAHWQRCMPDQREMIFQSQEPVIRASGHLAVAHFLIRCGVREADGSEQASWMRATSHLEKRDGQWRIAHEHFSVPFDLENCEAQFGLQP</sequence>
<dbReference type="NCBIfam" id="TIGR02246">
    <property type="entry name" value="SgcJ/EcaC family oxidoreductase"/>
    <property type="match status" value="1"/>
</dbReference>
<proteinExistence type="predicted"/>
<dbReference type="SUPFAM" id="SSF54427">
    <property type="entry name" value="NTF2-like"/>
    <property type="match status" value="1"/>
</dbReference>
<dbReference type="InterPro" id="IPR037401">
    <property type="entry name" value="SnoaL-like"/>
</dbReference>
<dbReference type="RefSeq" id="WP_101301395.1">
    <property type="nucleotide sequence ID" value="NZ_NXGX01000003.1"/>
</dbReference>
<dbReference type="Pfam" id="PF13474">
    <property type="entry name" value="SnoaL_3"/>
    <property type="match status" value="1"/>
</dbReference>
<reference evidence="2 3" key="1">
    <citation type="submission" date="2017-09" db="EMBL/GenBank/DDBJ databases">
        <title>Biodiversity and function of Thalassospira species in the particle-attached aromatic-hydrocarbon-degrading consortia from the surface seawater of the China South Sea.</title>
        <authorList>
            <person name="Dong C."/>
            <person name="Lai Q."/>
            <person name="Shao Z."/>
        </authorList>
    </citation>
    <scope>NUCLEOTIDE SEQUENCE [LARGE SCALE GENOMIC DNA]</scope>
    <source>
        <strain evidence="2 3">139Z-12</strain>
    </source>
</reference>
<name>A0A2N3L7U6_9PROT</name>
<dbReference type="Gene3D" id="3.10.450.50">
    <property type="match status" value="1"/>
</dbReference>
<dbReference type="InterPro" id="IPR011944">
    <property type="entry name" value="Steroid_delta5-4_isomerase"/>
</dbReference>
<gene>
    <name evidence="2" type="ORF">COO92_08635</name>
</gene>
<dbReference type="AlphaFoldDB" id="A0A2N3L7U6"/>
<evidence type="ECO:0000313" key="3">
    <source>
        <dbReference type="Proteomes" id="UP000233332"/>
    </source>
</evidence>
<comment type="caution">
    <text evidence="2">The sequence shown here is derived from an EMBL/GenBank/DDBJ whole genome shotgun (WGS) entry which is preliminary data.</text>
</comment>
<organism evidence="2 3">
    <name type="scientific">Thalassospira lohafexi</name>
    <dbReference type="NCBI Taxonomy" id="744227"/>
    <lineage>
        <taxon>Bacteria</taxon>
        <taxon>Pseudomonadati</taxon>
        <taxon>Pseudomonadota</taxon>
        <taxon>Alphaproteobacteria</taxon>
        <taxon>Rhodospirillales</taxon>
        <taxon>Thalassospiraceae</taxon>
        <taxon>Thalassospira</taxon>
    </lineage>
</organism>
<dbReference type="InterPro" id="IPR032710">
    <property type="entry name" value="NTF2-like_dom_sf"/>
</dbReference>
<dbReference type="EMBL" id="NXGX01000003">
    <property type="protein sequence ID" value="PKR58901.1"/>
    <property type="molecule type" value="Genomic_DNA"/>
</dbReference>
<dbReference type="CDD" id="cd00531">
    <property type="entry name" value="NTF2_like"/>
    <property type="match status" value="1"/>
</dbReference>
<dbReference type="Proteomes" id="UP000233332">
    <property type="component" value="Unassembled WGS sequence"/>
</dbReference>
<accession>A0A2N3L7U6</accession>
<feature type="domain" description="SnoaL-like" evidence="1">
    <location>
        <begin position="12"/>
        <end position="132"/>
    </location>
</feature>
<evidence type="ECO:0000259" key="1">
    <source>
        <dbReference type="Pfam" id="PF13474"/>
    </source>
</evidence>
<evidence type="ECO:0000313" key="2">
    <source>
        <dbReference type="EMBL" id="PKR58901.1"/>
    </source>
</evidence>
<protein>
    <submittedName>
        <fullName evidence="2">DUF4440 domain-containing protein</fullName>
    </submittedName>
</protein>